<gene>
    <name evidence="1" type="ORF">IQ31_04396</name>
</gene>
<dbReference type="EMBL" id="VLKR01000030">
    <property type="protein sequence ID" value="TWI16398.1"/>
    <property type="molecule type" value="Genomic_DNA"/>
</dbReference>
<evidence type="ECO:0000313" key="2">
    <source>
        <dbReference type="Proteomes" id="UP000315908"/>
    </source>
</evidence>
<protein>
    <recommendedName>
        <fullName evidence="3">Lactobin A/cerein 7B family class IIb bacteriocin</fullName>
    </recommendedName>
</protein>
<proteinExistence type="predicted"/>
<dbReference type="OrthoDB" id="714401at2"/>
<dbReference type="GeneID" id="88829315"/>
<reference evidence="1 2" key="1">
    <citation type="journal article" date="2015" name="Stand. Genomic Sci.">
        <title>Genomic Encyclopedia of Bacterial and Archaeal Type Strains, Phase III: the genomes of soil and plant-associated and newly described type strains.</title>
        <authorList>
            <person name="Whitman W.B."/>
            <person name="Woyke T."/>
            <person name="Klenk H.P."/>
            <person name="Zhou Y."/>
            <person name="Lilburn T.G."/>
            <person name="Beck B.J."/>
            <person name="De Vos P."/>
            <person name="Vandamme P."/>
            <person name="Eisen J.A."/>
            <person name="Garrity G."/>
            <person name="Hugenholtz P."/>
            <person name="Kyrpides N.C."/>
        </authorList>
    </citation>
    <scope>NUCLEOTIDE SEQUENCE [LARGE SCALE GENOMIC DNA]</scope>
    <source>
        <strain evidence="1 2">CGMCC 1.6855</strain>
    </source>
</reference>
<dbReference type="Proteomes" id="UP000315908">
    <property type="component" value="Unassembled WGS sequence"/>
</dbReference>
<comment type="caution">
    <text evidence="1">The sequence shown here is derived from an EMBL/GenBank/DDBJ whole genome shotgun (WGS) entry which is preliminary data.</text>
</comment>
<organism evidence="1 2">
    <name type="scientific">Sphingobacterium siyangense</name>
    <dbReference type="NCBI Taxonomy" id="459529"/>
    <lineage>
        <taxon>Bacteria</taxon>
        <taxon>Pseudomonadati</taxon>
        <taxon>Bacteroidota</taxon>
        <taxon>Sphingobacteriia</taxon>
        <taxon>Sphingobacteriales</taxon>
        <taxon>Sphingobacteriaceae</taxon>
        <taxon>Sphingobacterium</taxon>
    </lineage>
</organism>
<evidence type="ECO:0008006" key="3">
    <source>
        <dbReference type="Google" id="ProtNLM"/>
    </source>
</evidence>
<sequence length="58" mass="6463">MNTLDLKGFGVQEMDAKEMEVVDGGWWQAALGTFLYNVVADWRQNVAAFERGINGEAL</sequence>
<accession>A0A562M9B0</accession>
<dbReference type="RefSeq" id="WP_157625906.1">
    <property type="nucleotide sequence ID" value="NZ_CP080574.1"/>
</dbReference>
<dbReference type="AlphaFoldDB" id="A0A562M9B0"/>
<name>A0A562M9B0_9SPHI</name>
<evidence type="ECO:0000313" key="1">
    <source>
        <dbReference type="EMBL" id="TWI16398.1"/>
    </source>
</evidence>